<evidence type="ECO:0000256" key="2">
    <source>
        <dbReference type="ARBA" id="ARBA00006464"/>
    </source>
</evidence>
<evidence type="ECO:0000256" key="6">
    <source>
        <dbReference type="ARBA" id="ARBA00022989"/>
    </source>
</evidence>
<dbReference type="EMBL" id="CP064654">
    <property type="protein sequence ID" value="QPD00327.1"/>
    <property type="molecule type" value="Genomic_DNA"/>
</dbReference>
<evidence type="ECO:0000259" key="10">
    <source>
        <dbReference type="Pfam" id="PF02397"/>
    </source>
</evidence>
<keyword evidence="3" id="KW-1003">Cell membrane</keyword>
<accession>A0A7S8F6Z1</accession>
<keyword evidence="4 11" id="KW-0808">Transferase</keyword>
<keyword evidence="6 9" id="KW-1133">Transmembrane helix</keyword>
<protein>
    <submittedName>
        <fullName evidence="11">Sugar transferase</fullName>
    </submittedName>
</protein>
<dbReference type="Pfam" id="PF02397">
    <property type="entry name" value="Bac_transf"/>
    <property type="match status" value="1"/>
</dbReference>
<sequence length="196" mass="22091">MRAVDIVAAAAMIVLFMPVMAIIWVALRLFEKGPAIFAHERIGRDLAPFPCLKFRTMCVDADARLEALLSSDEMLKREWTATQKLLCDPRVTRLGRFLRNTSLDELPQLFNVLRGDMSLVGPRPIVANEVRRYGRHALDYASVRPGLTGLWQVTRDETTSYRRRVATDVFYVRNRGIGFDCRILLATIPAVLGGNG</sequence>
<feature type="transmembrane region" description="Helical" evidence="9">
    <location>
        <begin position="6"/>
        <end position="27"/>
    </location>
</feature>
<evidence type="ECO:0000313" key="11">
    <source>
        <dbReference type="EMBL" id="QPD00327.1"/>
    </source>
</evidence>
<evidence type="ECO:0000313" key="12">
    <source>
        <dbReference type="Proteomes" id="UP000594459"/>
    </source>
</evidence>
<dbReference type="AlphaFoldDB" id="A0A7S8F6Z1"/>
<dbReference type="KEGG" id="qso:IRL76_00690"/>
<dbReference type="GO" id="GO:0016780">
    <property type="term" value="F:phosphotransferase activity, for other substituted phosphate groups"/>
    <property type="evidence" value="ECO:0007669"/>
    <property type="project" value="TreeGrafter"/>
</dbReference>
<evidence type="ECO:0000256" key="8">
    <source>
        <dbReference type="ARBA" id="ARBA00023169"/>
    </source>
</evidence>
<reference evidence="11 12" key="1">
    <citation type="submission" date="2020-11" db="EMBL/GenBank/DDBJ databases">
        <title>The genome sequence of Erythrobacter sp. 6D36.</title>
        <authorList>
            <person name="Liu Y."/>
        </authorList>
    </citation>
    <scope>NUCLEOTIDE SEQUENCE [LARGE SCALE GENOMIC DNA]</scope>
    <source>
        <strain evidence="11 12">6D36</strain>
    </source>
</reference>
<gene>
    <name evidence="11" type="ORF">IRL76_00690</name>
</gene>
<dbReference type="PANTHER" id="PTHR30576">
    <property type="entry name" value="COLANIC BIOSYNTHESIS UDP-GLUCOSE LIPID CARRIER TRANSFERASE"/>
    <property type="match status" value="1"/>
</dbReference>
<evidence type="ECO:0000256" key="9">
    <source>
        <dbReference type="SAM" id="Phobius"/>
    </source>
</evidence>
<dbReference type="InterPro" id="IPR003362">
    <property type="entry name" value="Bact_transf"/>
</dbReference>
<feature type="domain" description="Bacterial sugar transferase" evidence="10">
    <location>
        <begin position="2"/>
        <end position="192"/>
    </location>
</feature>
<keyword evidence="7 9" id="KW-0472">Membrane</keyword>
<dbReference type="Proteomes" id="UP000594459">
    <property type="component" value="Chromosome"/>
</dbReference>
<evidence type="ECO:0000256" key="7">
    <source>
        <dbReference type="ARBA" id="ARBA00023136"/>
    </source>
</evidence>
<proteinExistence type="inferred from homology"/>
<keyword evidence="8" id="KW-0270">Exopolysaccharide synthesis</keyword>
<keyword evidence="5 9" id="KW-0812">Transmembrane</keyword>
<comment type="subcellular location">
    <subcellularLocation>
        <location evidence="1">Cell membrane</location>
    </subcellularLocation>
</comment>
<name>A0A7S8F6Z1_9SPHN</name>
<comment type="similarity">
    <text evidence="2">Belongs to the bacterial sugar transferase family.</text>
</comment>
<evidence type="ECO:0000256" key="5">
    <source>
        <dbReference type="ARBA" id="ARBA00022692"/>
    </source>
</evidence>
<dbReference type="PANTHER" id="PTHR30576:SF4">
    <property type="entry name" value="UNDECAPRENYL-PHOSPHATE GALACTOSE PHOSPHOTRANSFERASE"/>
    <property type="match status" value="1"/>
</dbReference>
<evidence type="ECO:0000256" key="3">
    <source>
        <dbReference type="ARBA" id="ARBA00022475"/>
    </source>
</evidence>
<evidence type="ECO:0000256" key="1">
    <source>
        <dbReference type="ARBA" id="ARBA00004236"/>
    </source>
</evidence>
<dbReference type="GO" id="GO:0005886">
    <property type="term" value="C:plasma membrane"/>
    <property type="evidence" value="ECO:0007669"/>
    <property type="project" value="UniProtKB-SubCell"/>
</dbReference>
<dbReference type="GO" id="GO:0000271">
    <property type="term" value="P:polysaccharide biosynthetic process"/>
    <property type="evidence" value="ECO:0007669"/>
    <property type="project" value="UniProtKB-KW"/>
</dbReference>
<evidence type="ECO:0000256" key="4">
    <source>
        <dbReference type="ARBA" id="ARBA00022679"/>
    </source>
</evidence>
<keyword evidence="12" id="KW-1185">Reference proteome</keyword>
<organism evidence="11 12">
    <name type="scientific">Qipengyuania soli</name>
    <dbReference type="NCBI Taxonomy" id="2782568"/>
    <lineage>
        <taxon>Bacteria</taxon>
        <taxon>Pseudomonadati</taxon>
        <taxon>Pseudomonadota</taxon>
        <taxon>Alphaproteobacteria</taxon>
        <taxon>Sphingomonadales</taxon>
        <taxon>Erythrobacteraceae</taxon>
        <taxon>Qipengyuania</taxon>
    </lineage>
</organism>